<reference evidence="6" key="1">
    <citation type="journal article" date="2023" name="Proc. Natl. Acad. Sci. U.S.A.">
        <title>Genomic and structural basis for evolution of tropane alkaloid biosynthesis.</title>
        <authorList>
            <person name="Wanga Y.-J."/>
            <person name="Taina T."/>
            <person name="Yua J.-Y."/>
            <person name="Lia J."/>
            <person name="Xua B."/>
            <person name="Chenc J."/>
            <person name="D'Auriad J.C."/>
            <person name="Huanga J.-P."/>
            <person name="Huanga S.-X."/>
        </authorList>
    </citation>
    <scope>NUCLEOTIDE SEQUENCE [LARGE SCALE GENOMIC DNA]</scope>
    <source>
        <strain evidence="6">cv. KIB-2019</strain>
    </source>
</reference>
<dbReference type="Proteomes" id="UP001152561">
    <property type="component" value="Unassembled WGS sequence"/>
</dbReference>
<name>A0A9Q1RNP3_9SOLA</name>
<protein>
    <recommendedName>
        <fullName evidence="2">RING-type E3 ubiquitin transferase</fullName>
        <ecNumber evidence="2">2.3.2.27</ecNumber>
    </recommendedName>
</protein>
<evidence type="ECO:0000256" key="1">
    <source>
        <dbReference type="ARBA" id="ARBA00000900"/>
    </source>
</evidence>
<keyword evidence="3" id="KW-0833">Ubl conjugation pathway</keyword>
<comment type="catalytic activity">
    <reaction evidence="1">
        <text>S-ubiquitinyl-[E2 ubiquitin-conjugating enzyme]-L-cysteine + [acceptor protein]-L-lysine = [E2 ubiquitin-conjugating enzyme]-L-cysteine + N(6)-ubiquitinyl-[acceptor protein]-L-lysine.</text>
        <dbReference type="EC" id="2.3.2.27"/>
    </reaction>
</comment>
<dbReference type="OrthoDB" id="10064100at2759"/>
<dbReference type="AlphaFoldDB" id="A0A9Q1RNP3"/>
<gene>
    <name evidence="5" type="ORF">K7X08_007948</name>
</gene>
<dbReference type="InterPro" id="IPR014729">
    <property type="entry name" value="Rossmann-like_a/b/a_fold"/>
</dbReference>
<sequence length="401" mass="45107">MALETPVKVRRSPVRYPDVDLSLLKLSEEIKQEGSPTRVVDDVMYVAVGKELKETEPALTWALNKSGGRKICILHVHVPTQKIPMMGTKFNIDQLDVQQVRAYHEKERQGMYKILENYILICGRAGVRADKLVIEMDSIENGIVELISQHGIGMLVMGAAANKCYSKKMTGLRSKKAIYVRLQAPTFCCVWFVCKGNLVYTRESKSKRLNTDNVSPSIPVSPYNGIVLRSRSATEGYNEQVTGPLTEYCRVASDNHRIIFSGLSSGRSLPANFPSMSSDRSADDWDGIPQLNPSMASRFSSSSFVEMVDDSLANETAFDSSGLQYINFGYHQSSPPSIQAERVNDELAGSMNDELYDRLEQYVAEAENARREAFEESINRRKAEKDAIEARRREFTHLYFT</sequence>
<proteinExistence type="predicted"/>
<dbReference type="GO" id="GO:0061630">
    <property type="term" value="F:ubiquitin protein ligase activity"/>
    <property type="evidence" value="ECO:0007669"/>
    <property type="project" value="UniProtKB-EC"/>
</dbReference>
<evidence type="ECO:0000256" key="4">
    <source>
        <dbReference type="SAM" id="Coils"/>
    </source>
</evidence>
<dbReference type="Gene3D" id="3.40.50.620">
    <property type="entry name" value="HUPs"/>
    <property type="match status" value="1"/>
</dbReference>
<dbReference type="SUPFAM" id="SSF52402">
    <property type="entry name" value="Adenine nucleotide alpha hydrolases-like"/>
    <property type="match status" value="1"/>
</dbReference>
<evidence type="ECO:0000256" key="3">
    <source>
        <dbReference type="ARBA" id="ARBA00022786"/>
    </source>
</evidence>
<dbReference type="PANTHER" id="PTHR45647:SF100">
    <property type="entry name" value="U-BOX DOMAIN-CONTAINING PROTEIN 33"/>
    <property type="match status" value="1"/>
</dbReference>
<organism evidence="5 6">
    <name type="scientific">Anisodus acutangulus</name>
    <dbReference type="NCBI Taxonomy" id="402998"/>
    <lineage>
        <taxon>Eukaryota</taxon>
        <taxon>Viridiplantae</taxon>
        <taxon>Streptophyta</taxon>
        <taxon>Embryophyta</taxon>
        <taxon>Tracheophyta</taxon>
        <taxon>Spermatophyta</taxon>
        <taxon>Magnoliopsida</taxon>
        <taxon>eudicotyledons</taxon>
        <taxon>Gunneridae</taxon>
        <taxon>Pentapetalae</taxon>
        <taxon>asterids</taxon>
        <taxon>lamiids</taxon>
        <taxon>Solanales</taxon>
        <taxon>Solanaceae</taxon>
        <taxon>Solanoideae</taxon>
        <taxon>Hyoscyameae</taxon>
        <taxon>Anisodus</taxon>
    </lineage>
</organism>
<dbReference type="EC" id="2.3.2.27" evidence="2"/>
<dbReference type="CDD" id="cd01989">
    <property type="entry name" value="USP_STK_Ubox_N"/>
    <property type="match status" value="1"/>
</dbReference>
<dbReference type="PANTHER" id="PTHR45647">
    <property type="entry name" value="OS02G0152300 PROTEIN"/>
    <property type="match status" value="1"/>
</dbReference>
<evidence type="ECO:0000313" key="6">
    <source>
        <dbReference type="Proteomes" id="UP001152561"/>
    </source>
</evidence>
<keyword evidence="4" id="KW-0175">Coiled coil</keyword>
<keyword evidence="6" id="KW-1185">Reference proteome</keyword>
<comment type="caution">
    <text evidence="5">The sequence shown here is derived from an EMBL/GenBank/DDBJ whole genome shotgun (WGS) entry which is preliminary data.</text>
</comment>
<feature type="coiled-coil region" evidence="4">
    <location>
        <begin position="352"/>
        <end position="391"/>
    </location>
</feature>
<dbReference type="EMBL" id="JAJAGQ010000004">
    <property type="protein sequence ID" value="KAJ8565372.1"/>
    <property type="molecule type" value="Genomic_DNA"/>
</dbReference>
<evidence type="ECO:0000313" key="5">
    <source>
        <dbReference type="EMBL" id="KAJ8565372.1"/>
    </source>
</evidence>
<evidence type="ECO:0000256" key="2">
    <source>
        <dbReference type="ARBA" id="ARBA00012483"/>
    </source>
</evidence>
<accession>A0A9Q1RNP3</accession>
<dbReference type="InterPro" id="IPR051348">
    <property type="entry name" value="U-box_ubiquitin_ligases"/>
</dbReference>